<dbReference type="Pfam" id="PF13360">
    <property type="entry name" value="PQQ_2"/>
    <property type="match status" value="2"/>
</dbReference>
<dbReference type="InterPro" id="IPR002372">
    <property type="entry name" value="PQQ_rpt_dom"/>
</dbReference>
<sequence>MAVASRPPLRVWVWTAATLALAVVAALLWRGSDAAATDSTTAPPPTGVPTGTPAGTVSAAWSAPGDPVPGDVVAASRVLVGSANGVRALDPLTGEEAWHYTRANARLCGLTVSDGVAVAVFRTEDRCDEAIGLDAGTGVRSWTRNVNFRPDATLSSTGGTVLAHSPTGLVALDPVGNNTRWRHAPPSGCELLASAPGDTGVALLQQCAGSPDPQLRLLDSPDGGELWTRELPVPDGAEVRLLDADLLVGVQAGDEVQLVTAADGTLLTTLPADAGRPAQQTAVGGTVLVTADGTLTALDPATGQRRWTAPATGLPGEPVDGNGPPALTVPTDAGFVQRDAGSGDELATWSVPGLPEGGTATALGPAVVLRLADRVTGYR</sequence>
<dbReference type="EMBL" id="VNHW01000002">
    <property type="protein sequence ID" value="TYP89920.1"/>
    <property type="molecule type" value="Genomic_DNA"/>
</dbReference>
<dbReference type="PANTHER" id="PTHR34512:SF30">
    <property type="entry name" value="OUTER MEMBRANE PROTEIN ASSEMBLY FACTOR BAMB"/>
    <property type="match status" value="1"/>
</dbReference>
<evidence type="ECO:0000313" key="3">
    <source>
        <dbReference type="EMBL" id="TYP89920.1"/>
    </source>
</evidence>
<protein>
    <submittedName>
        <fullName evidence="3">Outer membrane protein assembly factor BamB</fullName>
    </submittedName>
</protein>
<evidence type="ECO:0000259" key="2">
    <source>
        <dbReference type="Pfam" id="PF13360"/>
    </source>
</evidence>
<feature type="compositionally biased region" description="Low complexity" evidence="1">
    <location>
        <begin position="48"/>
        <end position="57"/>
    </location>
</feature>
<dbReference type="InterPro" id="IPR015943">
    <property type="entry name" value="WD40/YVTN_repeat-like_dom_sf"/>
</dbReference>
<name>A0A5S5D1M3_9ACTN</name>
<evidence type="ECO:0000313" key="4">
    <source>
        <dbReference type="Proteomes" id="UP000322499"/>
    </source>
</evidence>
<dbReference type="InterPro" id="IPR011047">
    <property type="entry name" value="Quinoprotein_ADH-like_sf"/>
</dbReference>
<organism evidence="3 4">
    <name type="scientific">Blastococcus xanthinilyticus</name>
    <dbReference type="NCBI Taxonomy" id="1564164"/>
    <lineage>
        <taxon>Bacteria</taxon>
        <taxon>Bacillati</taxon>
        <taxon>Actinomycetota</taxon>
        <taxon>Actinomycetes</taxon>
        <taxon>Geodermatophilales</taxon>
        <taxon>Geodermatophilaceae</taxon>
        <taxon>Blastococcus</taxon>
    </lineage>
</organism>
<evidence type="ECO:0000256" key="1">
    <source>
        <dbReference type="SAM" id="MobiDB-lite"/>
    </source>
</evidence>
<proteinExistence type="predicted"/>
<feature type="domain" description="Pyrrolo-quinoline quinone repeat" evidence="2">
    <location>
        <begin position="215"/>
        <end position="359"/>
    </location>
</feature>
<dbReference type="PANTHER" id="PTHR34512">
    <property type="entry name" value="CELL SURFACE PROTEIN"/>
    <property type="match status" value="1"/>
</dbReference>
<dbReference type="SMART" id="SM00564">
    <property type="entry name" value="PQQ"/>
    <property type="match status" value="2"/>
</dbReference>
<dbReference type="SUPFAM" id="SSF50998">
    <property type="entry name" value="Quinoprotein alcohol dehydrogenase-like"/>
    <property type="match status" value="1"/>
</dbReference>
<gene>
    <name evidence="3" type="ORF">BD833_102397</name>
</gene>
<feature type="domain" description="Pyrrolo-quinoline quinone repeat" evidence="2">
    <location>
        <begin position="67"/>
        <end position="184"/>
    </location>
</feature>
<dbReference type="Proteomes" id="UP000322499">
    <property type="component" value="Unassembled WGS sequence"/>
</dbReference>
<dbReference type="Gene3D" id="2.40.128.630">
    <property type="match status" value="1"/>
</dbReference>
<reference evidence="3 4" key="1">
    <citation type="submission" date="2019-07" db="EMBL/GenBank/DDBJ databases">
        <title>Genomic Encyclopedia of Archaeal and Bacterial Type Strains, Phase II (KMG-II): from individual species to whole genera.</title>
        <authorList>
            <person name="Goeker M."/>
        </authorList>
    </citation>
    <scope>NUCLEOTIDE SEQUENCE [LARGE SCALE GENOMIC DNA]</scope>
    <source>
        <strain evidence="3 4">DSM 46842</strain>
    </source>
</reference>
<dbReference type="Gene3D" id="2.130.10.10">
    <property type="entry name" value="YVTN repeat-like/Quinoprotein amine dehydrogenase"/>
    <property type="match status" value="1"/>
</dbReference>
<dbReference type="InterPro" id="IPR018391">
    <property type="entry name" value="PQQ_b-propeller_rpt"/>
</dbReference>
<feature type="region of interest" description="Disordered" evidence="1">
    <location>
        <begin position="35"/>
        <end position="63"/>
    </location>
</feature>
<dbReference type="RefSeq" id="WP_166531963.1">
    <property type="nucleotide sequence ID" value="NZ_VNHW01000002.1"/>
</dbReference>
<keyword evidence="4" id="KW-1185">Reference proteome</keyword>
<comment type="caution">
    <text evidence="3">The sequence shown here is derived from an EMBL/GenBank/DDBJ whole genome shotgun (WGS) entry which is preliminary data.</text>
</comment>
<accession>A0A5S5D1M3</accession>
<dbReference type="AlphaFoldDB" id="A0A5S5D1M3"/>